<reference evidence="2 3" key="1">
    <citation type="submission" date="2020-02" db="EMBL/GenBank/DDBJ databases">
        <authorList>
            <person name="Li X.-J."/>
            <person name="Feng X.-M."/>
        </authorList>
    </citation>
    <scope>NUCLEOTIDE SEQUENCE [LARGE SCALE GENOMIC DNA]</scope>
    <source>
        <strain evidence="2 3">CGMCC 4.7225</strain>
    </source>
</reference>
<organism evidence="2 3">
    <name type="scientific">Phytoactinopolyspora alkaliphila</name>
    <dbReference type="NCBI Taxonomy" id="1783498"/>
    <lineage>
        <taxon>Bacteria</taxon>
        <taxon>Bacillati</taxon>
        <taxon>Actinomycetota</taxon>
        <taxon>Actinomycetes</taxon>
        <taxon>Jiangellales</taxon>
        <taxon>Jiangellaceae</taxon>
        <taxon>Phytoactinopolyspora</taxon>
    </lineage>
</organism>
<feature type="transmembrane region" description="Helical" evidence="1">
    <location>
        <begin position="120"/>
        <end position="138"/>
    </location>
</feature>
<dbReference type="RefSeq" id="WP_163815034.1">
    <property type="nucleotide sequence ID" value="NZ_JAAGOB010000001.1"/>
</dbReference>
<keyword evidence="3" id="KW-1185">Reference proteome</keyword>
<dbReference type="Proteomes" id="UP000469185">
    <property type="component" value="Unassembled WGS sequence"/>
</dbReference>
<gene>
    <name evidence="2" type="ORF">G1H11_00460</name>
</gene>
<evidence type="ECO:0000313" key="2">
    <source>
        <dbReference type="EMBL" id="NED93785.1"/>
    </source>
</evidence>
<evidence type="ECO:0000313" key="3">
    <source>
        <dbReference type="Proteomes" id="UP000469185"/>
    </source>
</evidence>
<name>A0A6N9YFV0_9ACTN</name>
<evidence type="ECO:0000256" key="1">
    <source>
        <dbReference type="SAM" id="Phobius"/>
    </source>
</evidence>
<feature type="transmembrane region" description="Helical" evidence="1">
    <location>
        <begin position="88"/>
        <end position="108"/>
    </location>
</feature>
<proteinExistence type="predicted"/>
<keyword evidence="1" id="KW-1133">Transmembrane helix</keyword>
<sequence>MLPTEDAVQIIGAGVVVLVALCLSIAWLPARRRYPGGYPARLFFTTGLATVVWEPTGIGVVGAVLAAMGVAVWWAGRPEPELPRPRRRGIIIASVLTGVVAVAVTYGWGMLGRIPEELRGVTTVIAAGVCILGTLAIADRARVTFRDSLRRRQRAARLTETVAADQ</sequence>
<protein>
    <submittedName>
        <fullName evidence="2">Uncharacterized protein</fullName>
    </submittedName>
</protein>
<feature type="transmembrane region" description="Helical" evidence="1">
    <location>
        <begin position="7"/>
        <end position="28"/>
    </location>
</feature>
<keyword evidence="1" id="KW-0812">Transmembrane</keyword>
<feature type="transmembrane region" description="Helical" evidence="1">
    <location>
        <begin position="57"/>
        <end position="76"/>
    </location>
</feature>
<accession>A0A6N9YFV0</accession>
<dbReference type="EMBL" id="JAAGOB010000001">
    <property type="protein sequence ID" value="NED93785.1"/>
    <property type="molecule type" value="Genomic_DNA"/>
</dbReference>
<dbReference type="AlphaFoldDB" id="A0A6N9YFV0"/>
<comment type="caution">
    <text evidence="2">The sequence shown here is derived from an EMBL/GenBank/DDBJ whole genome shotgun (WGS) entry which is preliminary data.</text>
</comment>
<keyword evidence="1" id="KW-0472">Membrane</keyword>